<dbReference type="RefSeq" id="WP_378262111.1">
    <property type="nucleotide sequence ID" value="NZ_JBHUKR010000004.1"/>
</dbReference>
<gene>
    <name evidence="2" type="ORF">ACFSXZ_06095</name>
</gene>
<keyword evidence="3" id="KW-1185">Reference proteome</keyword>
<dbReference type="GO" id="GO:0016787">
    <property type="term" value="F:hydrolase activity"/>
    <property type="evidence" value="ECO:0007669"/>
    <property type="project" value="UniProtKB-KW"/>
</dbReference>
<protein>
    <submittedName>
        <fullName evidence="2">Cyclase family protein</fullName>
        <ecNumber evidence="2">3.5.-.-</ecNumber>
    </submittedName>
</protein>
<name>A0ABW5FMR1_9PSEU</name>
<feature type="region of interest" description="Disordered" evidence="1">
    <location>
        <begin position="1"/>
        <end position="21"/>
    </location>
</feature>
<comment type="caution">
    <text evidence="2">The sequence shown here is derived from an EMBL/GenBank/DDBJ whole genome shotgun (WGS) entry which is preliminary data.</text>
</comment>
<keyword evidence="2" id="KW-0378">Hydrolase</keyword>
<dbReference type="InterPro" id="IPR007325">
    <property type="entry name" value="KFase/CYL"/>
</dbReference>
<dbReference type="Gene3D" id="3.50.30.50">
    <property type="entry name" value="Putative cyclase"/>
    <property type="match status" value="1"/>
</dbReference>
<dbReference type="PANTHER" id="PTHR31118">
    <property type="entry name" value="CYCLASE-LIKE PROTEIN 2"/>
    <property type="match status" value="1"/>
</dbReference>
<proteinExistence type="predicted"/>
<dbReference type="SUPFAM" id="SSF102198">
    <property type="entry name" value="Putative cyclase"/>
    <property type="match status" value="1"/>
</dbReference>
<dbReference type="EC" id="3.5.-.-" evidence="2"/>
<evidence type="ECO:0000256" key="1">
    <source>
        <dbReference type="SAM" id="MobiDB-lite"/>
    </source>
</evidence>
<dbReference type="InterPro" id="IPR037175">
    <property type="entry name" value="KFase_sf"/>
</dbReference>
<dbReference type="EMBL" id="JBHUKR010000004">
    <property type="protein sequence ID" value="MFD2415895.1"/>
    <property type="molecule type" value="Genomic_DNA"/>
</dbReference>
<dbReference type="Proteomes" id="UP001597417">
    <property type="component" value="Unassembled WGS sequence"/>
</dbReference>
<organism evidence="2 3">
    <name type="scientific">Amycolatopsis pigmentata</name>
    <dbReference type="NCBI Taxonomy" id="450801"/>
    <lineage>
        <taxon>Bacteria</taxon>
        <taxon>Bacillati</taxon>
        <taxon>Actinomycetota</taxon>
        <taxon>Actinomycetes</taxon>
        <taxon>Pseudonocardiales</taxon>
        <taxon>Pseudonocardiaceae</taxon>
        <taxon>Amycolatopsis</taxon>
    </lineage>
</organism>
<evidence type="ECO:0000313" key="2">
    <source>
        <dbReference type="EMBL" id="MFD2415895.1"/>
    </source>
</evidence>
<evidence type="ECO:0000313" key="3">
    <source>
        <dbReference type="Proteomes" id="UP001597417"/>
    </source>
</evidence>
<dbReference type="Pfam" id="PF04199">
    <property type="entry name" value="Cyclase"/>
    <property type="match status" value="1"/>
</dbReference>
<reference evidence="3" key="1">
    <citation type="journal article" date="2019" name="Int. J. Syst. Evol. Microbiol.">
        <title>The Global Catalogue of Microorganisms (GCM) 10K type strain sequencing project: providing services to taxonomists for standard genome sequencing and annotation.</title>
        <authorList>
            <consortium name="The Broad Institute Genomics Platform"/>
            <consortium name="The Broad Institute Genome Sequencing Center for Infectious Disease"/>
            <person name="Wu L."/>
            <person name="Ma J."/>
        </authorList>
    </citation>
    <scope>NUCLEOTIDE SEQUENCE [LARGE SCALE GENOMIC DNA]</scope>
    <source>
        <strain evidence="3">CGMCC 4.7645</strain>
    </source>
</reference>
<dbReference type="PANTHER" id="PTHR31118:SF12">
    <property type="entry name" value="CYCLASE-LIKE PROTEIN 2"/>
    <property type="match status" value="1"/>
</dbReference>
<sequence length="223" mass="24671">MSMARVADLTRPLEPGMPHARTIPAAEFTQVRTWPEHHMRAMRLDMPTHIGTHLDAPSHFVEDGATIDQVPPSALIGRAYCVQALREGPDPVSAADLRSTLDKSGVVLRDGDALLIRTGWDERYYEPDYVDRHAYLTPDAADWAAQTGLRLVGVDTITPEYPMGMRPPDYTHEVHGRLLRAGTLIVENLVLHEIPDRWVTLFLGALRVLGGDGAPARALALFD</sequence>
<accession>A0ABW5FMR1</accession>